<dbReference type="Gene3D" id="1.20.5.4130">
    <property type="match status" value="1"/>
</dbReference>
<feature type="domain" description="Disease resistance N-terminal" evidence="4">
    <location>
        <begin position="13"/>
        <end position="97"/>
    </location>
</feature>
<dbReference type="Pfam" id="PF18052">
    <property type="entry name" value="Rx_N"/>
    <property type="match status" value="1"/>
</dbReference>
<evidence type="ECO:0000259" key="4">
    <source>
        <dbReference type="Pfam" id="PF18052"/>
    </source>
</evidence>
<comment type="caution">
    <text evidence="5">The sequence shown here is derived from an EMBL/GenBank/DDBJ whole genome shotgun (WGS) entry which is preliminary data.</text>
</comment>
<reference evidence="5" key="1">
    <citation type="submission" date="2020-03" db="EMBL/GenBank/DDBJ databases">
        <title>Castanea mollissima Vanexum genome sequencing.</title>
        <authorList>
            <person name="Staton M."/>
        </authorList>
    </citation>
    <scope>NUCLEOTIDE SEQUENCE</scope>
    <source>
        <tissue evidence="5">Leaf</tissue>
    </source>
</reference>
<proteinExistence type="predicted"/>
<keyword evidence="3" id="KW-0611">Plant defense</keyword>
<name>A0A8J4QEU1_9ROSI</name>
<keyword evidence="2" id="KW-0547">Nucleotide-binding</keyword>
<dbReference type="OrthoDB" id="1933539at2759"/>
<dbReference type="GO" id="GO:0000166">
    <property type="term" value="F:nucleotide binding"/>
    <property type="evidence" value="ECO:0007669"/>
    <property type="project" value="UniProtKB-KW"/>
</dbReference>
<dbReference type="GO" id="GO:0006952">
    <property type="term" value="P:defense response"/>
    <property type="evidence" value="ECO:0007669"/>
    <property type="project" value="UniProtKB-KW"/>
</dbReference>
<protein>
    <recommendedName>
        <fullName evidence="4">Disease resistance N-terminal domain-containing protein</fullName>
    </recommendedName>
</protein>
<dbReference type="AlphaFoldDB" id="A0A8J4QEU1"/>
<keyword evidence="1" id="KW-0677">Repeat</keyword>
<evidence type="ECO:0000256" key="3">
    <source>
        <dbReference type="ARBA" id="ARBA00022821"/>
    </source>
</evidence>
<dbReference type="InterPro" id="IPR041118">
    <property type="entry name" value="Rx_N"/>
</dbReference>
<sequence>MAEGALFNVAEGIIGQLGKVALNELELLRGVKEEHQKLVGTVSTIKAVILDAEEKQAQNETIKNWLGRLKDALYEADDLLDDFSTEVLRREVMTRNKKAKETLDIQNCPILVESCKSQDWVARIENLRGDLAPPKRRSRTN</sequence>
<accession>A0A8J4QEU1</accession>
<dbReference type="Proteomes" id="UP000737018">
    <property type="component" value="Unassembled WGS sequence"/>
</dbReference>
<organism evidence="5 6">
    <name type="scientific">Castanea mollissima</name>
    <name type="common">Chinese chestnut</name>
    <dbReference type="NCBI Taxonomy" id="60419"/>
    <lineage>
        <taxon>Eukaryota</taxon>
        <taxon>Viridiplantae</taxon>
        <taxon>Streptophyta</taxon>
        <taxon>Embryophyta</taxon>
        <taxon>Tracheophyta</taxon>
        <taxon>Spermatophyta</taxon>
        <taxon>Magnoliopsida</taxon>
        <taxon>eudicotyledons</taxon>
        <taxon>Gunneridae</taxon>
        <taxon>Pentapetalae</taxon>
        <taxon>rosids</taxon>
        <taxon>fabids</taxon>
        <taxon>Fagales</taxon>
        <taxon>Fagaceae</taxon>
        <taxon>Castanea</taxon>
    </lineage>
</organism>
<evidence type="ECO:0000256" key="1">
    <source>
        <dbReference type="ARBA" id="ARBA00022737"/>
    </source>
</evidence>
<keyword evidence="6" id="KW-1185">Reference proteome</keyword>
<gene>
    <name evidence="5" type="ORF">CMV_024808</name>
</gene>
<dbReference type="EMBL" id="JRKL02006193">
    <property type="protein sequence ID" value="KAF3949308.1"/>
    <property type="molecule type" value="Genomic_DNA"/>
</dbReference>
<evidence type="ECO:0000256" key="2">
    <source>
        <dbReference type="ARBA" id="ARBA00022741"/>
    </source>
</evidence>
<evidence type="ECO:0000313" key="5">
    <source>
        <dbReference type="EMBL" id="KAF3949308.1"/>
    </source>
</evidence>
<evidence type="ECO:0000313" key="6">
    <source>
        <dbReference type="Proteomes" id="UP000737018"/>
    </source>
</evidence>